<protein>
    <submittedName>
        <fullName evidence="2">Uncharacterized protein</fullName>
    </submittedName>
</protein>
<sequence>LHSRQNRPDAGRQDPLVLAQVLHAQRGVRQAHPLGDPGRQLGGWDQERVVEWSSEHGCVGQRAVDRRERPGRKPEPEPAGVGGCARDCRVRGGCGACCSQRGHGRWRRVRRRCDRRGGRARDGADLQPE</sequence>
<keyword evidence="3" id="KW-1185">Reference proteome</keyword>
<feature type="compositionally biased region" description="Basic and acidic residues" evidence="1">
    <location>
        <begin position="63"/>
        <end position="76"/>
    </location>
</feature>
<feature type="compositionally biased region" description="Basic and acidic residues" evidence="1">
    <location>
        <begin position="115"/>
        <end position="129"/>
    </location>
</feature>
<evidence type="ECO:0000256" key="1">
    <source>
        <dbReference type="SAM" id="MobiDB-lite"/>
    </source>
</evidence>
<dbReference type="EMBL" id="JBBBZM010001028">
    <property type="protein sequence ID" value="KAL0630175.1"/>
    <property type="molecule type" value="Genomic_DNA"/>
</dbReference>
<feature type="region of interest" description="Disordered" evidence="1">
    <location>
        <begin position="59"/>
        <end position="83"/>
    </location>
</feature>
<name>A0ABR3G301_9PEZI</name>
<evidence type="ECO:0000313" key="2">
    <source>
        <dbReference type="EMBL" id="KAL0630175.1"/>
    </source>
</evidence>
<feature type="non-terminal residue" evidence="2">
    <location>
        <position position="1"/>
    </location>
</feature>
<evidence type="ECO:0000313" key="3">
    <source>
        <dbReference type="Proteomes" id="UP001447188"/>
    </source>
</evidence>
<dbReference type="Proteomes" id="UP001447188">
    <property type="component" value="Unassembled WGS sequence"/>
</dbReference>
<accession>A0ABR3G301</accession>
<proteinExistence type="predicted"/>
<organism evidence="2 3">
    <name type="scientific">Discina gigas</name>
    <dbReference type="NCBI Taxonomy" id="1032678"/>
    <lineage>
        <taxon>Eukaryota</taxon>
        <taxon>Fungi</taxon>
        <taxon>Dikarya</taxon>
        <taxon>Ascomycota</taxon>
        <taxon>Pezizomycotina</taxon>
        <taxon>Pezizomycetes</taxon>
        <taxon>Pezizales</taxon>
        <taxon>Discinaceae</taxon>
        <taxon>Discina</taxon>
    </lineage>
</organism>
<reference evidence="2 3" key="1">
    <citation type="submission" date="2024-02" db="EMBL/GenBank/DDBJ databases">
        <title>Discinaceae phylogenomics.</title>
        <authorList>
            <person name="Dirks A.C."/>
            <person name="James T.Y."/>
        </authorList>
    </citation>
    <scope>NUCLEOTIDE SEQUENCE [LARGE SCALE GENOMIC DNA]</scope>
    <source>
        <strain evidence="2 3">ACD0624</strain>
    </source>
</reference>
<gene>
    <name evidence="2" type="ORF">Q9L58_010979</name>
</gene>
<comment type="caution">
    <text evidence="2">The sequence shown here is derived from an EMBL/GenBank/DDBJ whole genome shotgun (WGS) entry which is preliminary data.</text>
</comment>
<feature type="non-terminal residue" evidence="2">
    <location>
        <position position="129"/>
    </location>
</feature>
<feature type="region of interest" description="Disordered" evidence="1">
    <location>
        <begin position="110"/>
        <end position="129"/>
    </location>
</feature>